<organism evidence="14 15">
    <name type="scientific">Riccia sorocarpa</name>
    <dbReference type="NCBI Taxonomy" id="122646"/>
    <lineage>
        <taxon>Eukaryota</taxon>
        <taxon>Viridiplantae</taxon>
        <taxon>Streptophyta</taxon>
        <taxon>Embryophyta</taxon>
        <taxon>Marchantiophyta</taxon>
        <taxon>Marchantiopsida</taxon>
        <taxon>Marchantiidae</taxon>
        <taxon>Marchantiales</taxon>
        <taxon>Ricciaceae</taxon>
        <taxon>Riccia</taxon>
    </lineage>
</organism>
<dbReference type="GO" id="GO:0046872">
    <property type="term" value="F:metal ion binding"/>
    <property type="evidence" value="ECO:0007669"/>
    <property type="project" value="UniProtKB-KW"/>
</dbReference>
<evidence type="ECO:0000256" key="9">
    <source>
        <dbReference type="ARBA" id="ARBA00023004"/>
    </source>
</evidence>
<dbReference type="Proteomes" id="UP001633002">
    <property type="component" value="Unassembled WGS sequence"/>
</dbReference>
<dbReference type="Pfam" id="PF00067">
    <property type="entry name" value="p450"/>
    <property type="match status" value="1"/>
</dbReference>
<evidence type="ECO:0000256" key="11">
    <source>
        <dbReference type="PIRSR" id="PIRSR602401-1"/>
    </source>
</evidence>
<evidence type="ECO:0000313" key="14">
    <source>
        <dbReference type="EMBL" id="KAL3691469.1"/>
    </source>
</evidence>
<gene>
    <name evidence="14" type="ORF">R1sor_005120</name>
</gene>
<reference evidence="14 15" key="1">
    <citation type="submission" date="2024-09" db="EMBL/GenBank/DDBJ databases">
        <title>Chromosome-scale assembly of Riccia sorocarpa.</title>
        <authorList>
            <person name="Paukszto L."/>
        </authorList>
    </citation>
    <scope>NUCLEOTIDE SEQUENCE [LARGE SCALE GENOMIC DNA]</scope>
    <source>
        <strain evidence="14">LP-2024</strain>
        <tissue evidence="14">Aerial parts of the thallus</tissue>
    </source>
</reference>
<dbReference type="InterPro" id="IPR036396">
    <property type="entry name" value="Cyt_P450_sf"/>
</dbReference>
<evidence type="ECO:0008006" key="16">
    <source>
        <dbReference type="Google" id="ProtNLM"/>
    </source>
</evidence>
<dbReference type="GO" id="GO:0004497">
    <property type="term" value="F:monooxygenase activity"/>
    <property type="evidence" value="ECO:0007669"/>
    <property type="project" value="UniProtKB-KW"/>
</dbReference>
<dbReference type="PROSITE" id="PS00086">
    <property type="entry name" value="CYTOCHROME_P450"/>
    <property type="match status" value="1"/>
</dbReference>
<dbReference type="AlphaFoldDB" id="A0ABD3HM72"/>
<dbReference type="PRINTS" id="PR00463">
    <property type="entry name" value="EP450I"/>
</dbReference>
<evidence type="ECO:0000256" key="4">
    <source>
        <dbReference type="ARBA" id="ARBA00022617"/>
    </source>
</evidence>
<dbReference type="Gene3D" id="1.10.630.10">
    <property type="entry name" value="Cytochrome P450"/>
    <property type="match status" value="1"/>
</dbReference>
<evidence type="ECO:0000313" key="15">
    <source>
        <dbReference type="Proteomes" id="UP001633002"/>
    </source>
</evidence>
<dbReference type="PANTHER" id="PTHR47944">
    <property type="entry name" value="CYTOCHROME P450 98A9"/>
    <property type="match status" value="1"/>
</dbReference>
<protein>
    <recommendedName>
        <fullName evidence="16">Cytochrome P450</fullName>
    </recommendedName>
</protein>
<dbReference type="SUPFAM" id="SSF48264">
    <property type="entry name" value="Cytochrome P450"/>
    <property type="match status" value="1"/>
</dbReference>
<dbReference type="CDD" id="cd20618">
    <property type="entry name" value="CYP71_clan"/>
    <property type="match status" value="1"/>
</dbReference>
<comment type="subcellular location">
    <subcellularLocation>
        <location evidence="2">Membrane</location>
        <topology evidence="2">Single-pass membrane protein</topology>
    </subcellularLocation>
</comment>
<dbReference type="FunFam" id="1.10.630.10:FF:000097">
    <property type="entry name" value="Cytochrome P-450 19"/>
    <property type="match status" value="1"/>
</dbReference>
<keyword evidence="8 12" id="KW-0560">Oxidoreductase</keyword>
<keyword evidence="9 11" id="KW-0408">Iron</keyword>
<evidence type="ECO:0000256" key="8">
    <source>
        <dbReference type="ARBA" id="ARBA00023002"/>
    </source>
</evidence>
<dbReference type="GO" id="GO:0044550">
    <property type="term" value="P:secondary metabolite biosynthetic process"/>
    <property type="evidence" value="ECO:0007669"/>
    <property type="project" value="UniProtKB-ARBA"/>
</dbReference>
<dbReference type="InterPro" id="IPR001128">
    <property type="entry name" value="Cyt_P450"/>
</dbReference>
<evidence type="ECO:0000256" key="12">
    <source>
        <dbReference type="RuleBase" id="RU000461"/>
    </source>
</evidence>
<dbReference type="PRINTS" id="PR00385">
    <property type="entry name" value="P450"/>
</dbReference>
<dbReference type="InterPro" id="IPR017972">
    <property type="entry name" value="Cyt_P450_CS"/>
</dbReference>
<feature type="transmembrane region" description="Helical" evidence="13">
    <location>
        <begin position="12"/>
        <end position="30"/>
    </location>
</feature>
<evidence type="ECO:0000256" key="13">
    <source>
        <dbReference type="SAM" id="Phobius"/>
    </source>
</evidence>
<keyword evidence="6 11" id="KW-0479">Metal-binding</keyword>
<keyword evidence="4 11" id="KW-0349">Heme</keyword>
<evidence type="ECO:0000256" key="7">
    <source>
        <dbReference type="ARBA" id="ARBA00022989"/>
    </source>
</evidence>
<comment type="caution">
    <text evidence="14">The sequence shown here is derived from an EMBL/GenBank/DDBJ whole genome shotgun (WGS) entry which is preliminary data.</text>
</comment>
<dbReference type="InterPro" id="IPR002401">
    <property type="entry name" value="Cyt_P450_E_grp-I"/>
</dbReference>
<proteinExistence type="inferred from homology"/>
<keyword evidence="5 13" id="KW-0812">Transmembrane</keyword>
<evidence type="ECO:0000256" key="1">
    <source>
        <dbReference type="ARBA" id="ARBA00001971"/>
    </source>
</evidence>
<evidence type="ECO:0000256" key="2">
    <source>
        <dbReference type="ARBA" id="ARBA00004167"/>
    </source>
</evidence>
<sequence length="525" mass="59156">MEEGHGHSVTGQLSFFTAAAVLLGFLLIKIRAARISKRLPPGPTPWPVVGNLPLLGTLPHVCFAKLAERYGPLMTMRIGSVNCLIVSSAKYAEEVLKTNDRIWATRPRTSAGELLLYGSSDISSMPYGQRWRYARRIFTLEVLTNKKLAEFQKSRQRIVRRTLNTMLDECAGGGAVRVDLVLSKMIMTVVSNMLMNKGSLSAKAEAVKDSDDFQQSIKDLFELLGVFNIGDYIPWLNGFDLQGYNKRMRVTAKKIDEFLQGIIDDHLERHKLRKQTGANEEDYVQDLVDVMLTRPTDDDGQTLTREEIKGIMENVLFAGTDTSADTVEWALSELIRNPRVLQKVQEELDSKVGRERLVEESDIPNLPYLQAVVKETFRLHTVAPLLVPHESTEPCTIGGYEIPAKTRLFVNLHVIHRDPERWEKPLDFYPERFLKQDKDVNGTDFDLLPFGTGRRMCPGKNLGLLSVHWILAVLLQACEWALPGEQRIEDLDMSEKFGLTIGRKTPLTAVAVRRLADEVIGNTAN</sequence>
<evidence type="ECO:0000256" key="6">
    <source>
        <dbReference type="ARBA" id="ARBA00022723"/>
    </source>
</evidence>
<accession>A0ABD3HM72</accession>
<feature type="binding site" description="axial binding residue" evidence="11">
    <location>
        <position position="457"/>
    </location>
    <ligand>
        <name>heme</name>
        <dbReference type="ChEBI" id="CHEBI:30413"/>
    </ligand>
    <ligandPart>
        <name>Fe</name>
        <dbReference type="ChEBI" id="CHEBI:18248"/>
    </ligandPart>
</feature>
<comment type="cofactor">
    <cofactor evidence="1 11">
        <name>heme</name>
        <dbReference type="ChEBI" id="CHEBI:30413"/>
    </cofactor>
</comment>
<evidence type="ECO:0000256" key="3">
    <source>
        <dbReference type="ARBA" id="ARBA00010617"/>
    </source>
</evidence>
<evidence type="ECO:0000256" key="10">
    <source>
        <dbReference type="ARBA" id="ARBA00023136"/>
    </source>
</evidence>
<keyword evidence="15" id="KW-1185">Reference proteome</keyword>
<name>A0ABD3HM72_9MARC</name>
<dbReference type="EMBL" id="JBJQOH010000003">
    <property type="protein sequence ID" value="KAL3691469.1"/>
    <property type="molecule type" value="Genomic_DNA"/>
</dbReference>
<keyword evidence="12" id="KW-0503">Monooxygenase</keyword>
<dbReference type="GO" id="GO:0016020">
    <property type="term" value="C:membrane"/>
    <property type="evidence" value="ECO:0007669"/>
    <property type="project" value="UniProtKB-SubCell"/>
</dbReference>
<dbReference type="PANTHER" id="PTHR47944:SF4">
    <property type="entry name" value="OS09G0441700 PROTEIN"/>
    <property type="match status" value="1"/>
</dbReference>
<comment type="similarity">
    <text evidence="3 12">Belongs to the cytochrome P450 family.</text>
</comment>
<keyword evidence="10 13" id="KW-0472">Membrane</keyword>
<evidence type="ECO:0000256" key="5">
    <source>
        <dbReference type="ARBA" id="ARBA00022692"/>
    </source>
</evidence>
<keyword evidence="7 13" id="KW-1133">Transmembrane helix</keyword>